<keyword evidence="6 7" id="KW-0472">Membrane</keyword>
<dbReference type="Proteomes" id="UP000597444">
    <property type="component" value="Unassembled WGS sequence"/>
</dbReference>
<keyword evidence="4 7" id="KW-0812">Transmembrane</keyword>
<evidence type="ECO:0000256" key="6">
    <source>
        <dbReference type="ARBA" id="ARBA00023136"/>
    </source>
</evidence>
<feature type="transmembrane region" description="Helical" evidence="7">
    <location>
        <begin position="74"/>
        <end position="94"/>
    </location>
</feature>
<gene>
    <name evidence="9" type="ORF">KSF_028540</name>
</gene>
<evidence type="ECO:0000256" key="5">
    <source>
        <dbReference type="ARBA" id="ARBA00022989"/>
    </source>
</evidence>
<protein>
    <submittedName>
        <fullName evidence="9">MFS transporter</fullName>
    </submittedName>
</protein>
<feature type="transmembrane region" description="Helical" evidence="7">
    <location>
        <begin position="172"/>
        <end position="189"/>
    </location>
</feature>
<keyword evidence="10" id="KW-1185">Reference proteome</keyword>
<evidence type="ECO:0000313" key="10">
    <source>
        <dbReference type="Proteomes" id="UP000597444"/>
    </source>
</evidence>
<dbReference type="InterPro" id="IPR010290">
    <property type="entry name" value="TM_effector"/>
</dbReference>
<dbReference type="InterPro" id="IPR036259">
    <property type="entry name" value="MFS_trans_sf"/>
</dbReference>
<feature type="transmembrane region" description="Helical" evidence="7">
    <location>
        <begin position="43"/>
        <end position="67"/>
    </location>
</feature>
<evidence type="ECO:0000313" key="9">
    <source>
        <dbReference type="EMBL" id="GHO92806.1"/>
    </source>
</evidence>
<organism evidence="9 10">
    <name type="scientific">Reticulibacter mediterranei</name>
    <dbReference type="NCBI Taxonomy" id="2778369"/>
    <lineage>
        <taxon>Bacteria</taxon>
        <taxon>Bacillati</taxon>
        <taxon>Chloroflexota</taxon>
        <taxon>Ktedonobacteria</taxon>
        <taxon>Ktedonobacterales</taxon>
        <taxon>Reticulibacteraceae</taxon>
        <taxon>Reticulibacter</taxon>
    </lineage>
</organism>
<feature type="transmembrane region" description="Helical" evidence="7">
    <location>
        <begin position="361"/>
        <end position="384"/>
    </location>
</feature>
<dbReference type="PANTHER" id="PTHR23513">
    <property type="entry name" value="INTEGRAL MEMBRANE EFFLUX PROTEIN-RELATED"/>
    <property type="match status" value="1"/>
</dbReference>
<evidence type="ECO:0000256" key="1">
    <source>
        <dbReference type="ARBA" id="ARBA00004651"/>
    </source>
</evidence>
<dbReference type="PANTHER" id="PTHR23513:SF6">
    <property type="entry name" value="MAJOR FACILITATOR SUPERFAMILY ASSOCIATED DOMAIN-CONTAINING PROTEIN"/>
    <property type="match status" value="1"/>
</dbReference>
<sequence length="429" mass="47230">MLALLRRRNFVLLWFGGLISQTGDWLLHIGLPVYIYLVTGSALATSMTLVIAFLPNILLSSVAGVFVDRWDRRLTMLICNLLLALGLLPMLLIHGKDTLWLLYIVLFFESCVSQFVLPAENALLPQLVDEQQFVPANALMSTSTYIARLGGAALGGILLGTVGLHYVVLFDAISFFFVCLMLLCMRLPVSARTNVAREDPEQSMPVTTVFSTWLRIGYEWLEGMRLVARQQTLRVLFIFLAVTRVGEGIFGSLLVIFVSRVLHGDSVIYGMLLSIQMIGNLLGNALVAQFGKRQSPMRTLWISAGIFGVIDLLIIDIPIFYPAMPLEMFLFVAVGIPAAFFSVHIQTLFQVLTEDKLRGRVFGTQQAVGSLASLIGMLLAGLLGDRLGSVPLLNLQGGSYVFGALLIFLALRRGIAFERKEANAVEDIA</sequence>
<dbReference type="GO" id="GO:0022857">
    <property type="term" value="F:transmembrane transporter activity"/>
    <property type="evidence" value="ECO:0007669"/>
    <property type="project" value="InterPro"/>
</dbReference>
<dbReference type="GO" id="GO:0005886">
    <property type="term" value="C:plasma membrane"/>
    <property type="evidence" value="ECO:0007669"/>
    <property type="project" value="UniProtKB-SubCell"/>
</dbReference>
<proteinExistence type="predicted"/>
<dbReference type="CDD" id="cd06173">
    <property type="entry name" value="MFS_MefA_like"/>
    <property type="match status" value="1"/>
</dbReference>
<dbReference type="AlphaFoldDB" id="A0A8J3IM99"/>
<comment type="subcellular location">
    <subcellularLocation>
        <location evidence="1">Cell membrane</location>
        <topology evidence="1">Multi-pass membrane protein</topology>
    </subcellularLocation>
</comment>
<dbReference type="InterPro" id="IPR020846">
    <property type="entry name" value="MFS_dom"/>
</dbReference>
<evidence type="ECO:0000256" key="3">
    <source>
        <dbReference type="ARBA" id="ARBA00022475"/>
    </source>
</evidence>
<evidence type="ECO:0000256" key="4">
    <source>
        <dbReference type="ARBA" id="ARBA00022692"/>
    </source>
</evidence>
<dbReference type="PROSITE" id="PS50850">
    <property type="entry name" value="MFS"/>
    <property type="match status" value="1"/>
</dbReference>
<dbReference type="EMBL" id="BNJK01000001">
    <property type="protein sequence ID" value="GHO92806.1"/>
    <property type="molecule type" value="Genomic_DNA"/>
</dbReference>
<evidence type="ECO:0000256" key="2">
    <source>
        <dbReference type="ARBA" id="ARBA00022448"/>
    </source>
</evidence>
<name>A0A8J3IM99_9CHLR</name>
<feature type="transmembrane region" description="Helical" evidence="7">
    <location>
        <begin position="268"/>
        <end position="288"/>
    </location>
</feature>
<evidence type="ECO:0000259" key="8">
    <source>
        <dbReference type="PROSITE" id="PS50850"/>
    </source>
</evidence>
<keyword evidence="2" id="KW-0813">Transport</keyword>
<keyword evidence="5 7" id="KW-1133">Transmembrane helix</keyword>
<dbReference type="Pfam" id="PF05977">
    <property type="entry name" value="MFS_3"/>
    <property type="match status" value="1"/>
</dbReference>
<dbReference type="RefSeq" id="WP_220203621.1">
    <property type="nucleotide sequence ID" value="NZ_BNJK01000001.1"/>
</dbReference>
<feature type="transmembrane region" description="Helical" evidence="7">
    <location>
        <begin position="235"/>
        <end position="262"/>
    </location>
</feature>
<feature type="transmembrane region" description="Helical" evidence="7">
    <location>
        <begin position="390"/>
        <end position="411"/>
    </location>
</feature>
<dbReference type="SUPFAM" id="SSF103473">
    <property type="entry name" value="MFS general substrate transporter"/>
    <property type="match status" value="1"/>
</dbReference>
<reference evidence="9" key="1">
    <citation type="submission" date="2020-10" db="EMBL/GenBank/DDBJ databases">
        <title>Taxonomic study of unclassified bacteria belonging to the class Ktedonobacteria.</title>
        <authorList>
            <person name="Yabe S."/>
            <person name="Wang C.M."/>
            <person name="Zheng Y."/>
            <person name="Sakai Y."/>
            <person name="Cavaletti L."/>
            <person name="Monciardini P."/>
            <person name="Donadio S."/>
        </authorList>
    </citation>
    <scope>NUCLEOTIDE SEQUENCE</scope>
    <source>
        <strain evidence="9">ID150040</strain>
    </source>
</reference>
<feature type="transmembrane region" description="Helical" evidence="7">
    <location>
        <begin position="300"/>
        <end position="322"/>
    </location>
</feature>
<feature type="domain" description="Major facilitator superfamily (MFS) profile" evidence="8">
    <location>
        <begin position="9"/>
        <end position="415"/>
    </location>
</feature>
<feature type="transmembrane region" description="Helical" evidence="7">
    <location>
        <begin position="12"/>
        <end position="37"/>
    </location>
</feature>
<accession>A0A8J3IM99</accession>
<keyword evidence="3" id="KW-1003">Cell membrane</keyword>
<evidence type="ECO:0000256" key="7">
    <source>
        <dbReference type="SAM" id="Phobius"/>
    </source>
</evidence>
<dbReference type="Gene3D" id="1.20.1250.20">
    <property type="entry name" value="MFS general substrate transporter like domains"/>
    <property type="match status" value="1"/>
</dbReference>
<comment type="caution">
    <text evidence="9">The sequence shown here is derived from an EMBL/GenBank/DDBJ whole genome shotgun (WGS) entry which is preliminary data.</text>
</comment>
<feature type="transmembrane region" description="Helical" evidence="7">
    <location>
        <begin position="328"/>
        <end position="349"/>
    </location>
</feature>